<evidence type="ECO:0000313" key="2">
    <source>
        <dbReference type="EMBL" id="KAF8718827.1"/>
    </source>
</evidence>
<dbReference type="EMBL" id="JACEFO010001706">
    <property type="protein sequence ID" value="KAF8718827.1"/>
    <property type="molecule type" value="Genomic_DNA"/>
</dbReference>
<feature type="region of interest" description="Disordered" evidence="1">
    <location>
        <begin position="33"/>
        <end position="54"/>
    </location>
</feature>
<name>A0A835C0J1_9POAL</name>
<dbReference type="PANTHER" id="PTHR45125:SF3">
    <property type="entry name" value="NO-APICAL-MERISTEM-ASSOCIATED CARBOXY-TERMINAL DOMAIN PROTEIN"/>
    <property type="match status" value="1"/>
</dbReference>
<dbReference type="PANTHER" id="PTHR45125">
    <property type="entry name" value="F21J9.4-RELATED"/>
    <property type="match status" value="1"/>
</dbReference>
<organism evidence="2 3">
    <name type="scientific">Digitaria exilis</name>
    <dbReference type="NCBI Taxonomy" id="1010633"/>
    <lineage>
        <taxon>Eukaryota</taxon>
        <taxon>Viridiplantae</taxon>
        <taxon>Streptophyta</taxon>
        <taxon>Embryophyta</taxon>
        <taxon>Tracheophyta</taxon>
        <taxon>Spermatophyta</taxon>
        <taxon>Magnoliopsida</taxon>
        <taxon>Liliopsida</taxon>
        <taxon>Poales</taxon>
        <taxon>Poaceae</taxon>
        <taxon>PACMAD clade</taxon>
        <taxon>Panicoideae</taxon>
        <taxon>Panicodae</taxon>
        <taxon>Paniceae</taxon>
        <taxon>Anthephorinae</taxon>
        <taxon>Digitaria</taxon>
    </lineage>
</organism>
<proteinExistence type="predicted"/>
<evidence type="ECO:0000313" key="3">
    <source>
        <dbReference type="Proteomes" id="UP000636709"/>
    </source>
</evidence>
<protein>
    <submittedName>
        <fullName evidence="2">Uncharacterized protein</fullName>
    </submittedName>
</protein>
<sequence length="304" mass="34165">MEPTHSNDGSQGGFAGGNVPPYLPTWNPYQYGFPPGMPQPTPSGYPSGMAQPTTSGIPPGMPQPSQSWYHPGMPQLAPNVGMIHPNQHGPQVFVPAENTTSIVQIDDEGVDEPRTSAAAKAKGKKPKVVTRVKLSNFSVEEDRNLVTSWLEISNDAITCNAQKKDGMWLKILGRYELRRGSYPERSMKSLQSRWDCIKAESGKFASCYADVVRENPSGMTDADKVCALLTHYMSMHSVHIPRLRLERERHELEREEKEKQEIERILAIDLDVCNPAQHVYYKAKQDEILENIRAKRRNRDDPAR</sequence>
<comment type="caution">
    <text evidence="2">The sequence shown here is derived from an EMBL/GenBank/DDBJ whole genome shotgun (WGS) entry which is preliminary data.</text>
</comment>
<dbReference type="OrthoDB" id="671662at2759"/>
<evidence type="ECO:0000256" key="1">
    <source>
        <dbReference type="SAM" id="MobiDB-lite"/>
    </source>
</evidence>
<accession>A0A835C0J1</accession>
<keyword evidence="3" id="KW-1185">Reference proteome</keyword>
<reference evidence="2" key="1">
    <citation type="submission" date="2020-07" db="EMBL/GenBank/DDBJ databases">
        <title>Genome sequence and genetic diversity analysis of an under-domesticated orphan crop, white fonio (Digitaria exilis).</title>
        <authorList>
            <person name="Bennetzen J.L."/>
            <person name="Chen S."/>
            <person name="Ma X."/>
            <person name="Wang X."/>
            <person name="Yssel A.E.J."/>
            <person name="Chaluvadi S.R."/>
            <person name="Johnson M."/>
            <person name="Gangashetty P."/>
            <person name="Hamidou F."/>
            <person name="Sanogo M.D."/>
            <person name="Zwaenepoel A."/>
            <person name="Wallace J."/>
            <person name="Van De Peer Y."/>
            <person name="Van Deynze A."/>
        </authorList>
    </citation>
    <scope>NUCLEOTIDE SEQUENCE</scope>
    <source>
        <tissue evidence="2">Leaves</tissue>
    </source>
</reference>
<gene>
    <name evidence="2" type="ORF">HU200_025134</name>
</gene>
<dbReference type="AlphaFoldDB" id="A0A835C0J1"/>
<dbReference type="Proteomes" id="UP000636709">
    <property type="component" value="Unassembled WGS sequence"/>
</dbReference>